<dbReference type="SUPFAM" id="SSF50118">
    <property type="entry name" value="Cell growth inhibitor/plasmid maintenance toxic component"/>
    <property type="match status" value="1"/>
</dbReference>
<keyword evidence="4" id="KW-1185">Reference proteome</keyword>
<accession>A0ABW2TNV6</accession>
<evidence type="ECO:0000313" key="3">
    <source>
        <dbReference type="EMBL" id="MFC7615399.1"/>
    </source>
</evidence>
<feature type="region of interest" description="Disordered" evidence="1">
    <location>
        <begin position="70"/>
        <end position="89"/>
    </location>
</feature>
<evidence type="ECO:0000259" key="2">
    <source>
        <dbReference type="Pfam" id="PF08940"/>
    </source>
</evidence>
<feature type="compositionally biased region" description="Basic and acidic residues" evidence="1">
    <location>
        <begin position="70"/>
        <end position="79"/>
    </location>
</feature>
<dbReference type="Gene3D" id="2.30.30.440">
    <property type="entry name" value="Domain of unknown function DUF1918"/>
    <property type="match status" value="1"/>
</dbReference>
<feature type="compositionally biased region" description="Basic residues" evidence="1">
    <location>
        <begin position="80"/>
        <end position="89"/>
    </location>
</feature>
<dbReference type="InterPro" id="IPR015035">
    <property type="entry name" value="DUF1918"/>
</dbReference>
<dbReference type="EMBL" id="JBHTEY010000004">
    <property type="protein sequence ID" value="MFC7615399.1"/>
    <property type="molecule type" value="Genomic_DNA"/>
</dbReference>
<protein>
    <submittedName>
        <fullName evidence="3">DUF1918 domain-containing protein</fullName>
    </submittedName>
</protein>
<sequence length="89" mass="10082">MHARTGDWLVVESAEDHREARRGRIEEVGHADGTPPYLVRWTDTDRSSLIFPGPDARVLTRAELTARDDAAQRRADRVQHAIRTRGGRP</sequence>
<feature type="domain" description="DUF1918" evidence="2">
    <location>
        <begin position="1"/>
        <end position="58"/>
    </location>
</feature>
<evidence type="ECO:0000256" key="1">
    <source>
        <dbReference type="SAM" id="MobiDB-lite"/>
    </source>
</evidence>
<dbReference type="Pfam" id="PF08940">
    <property type="entry name" value="DUF1918"/>
    <property type="match status" value="1"/>
</dbReference>
<evidence type="ECO:0000313" key="4">
    <source>
        <dbReference type="Proteomes" id="UP001596512"/>
    </source>
</evidence>
<proteinExistence type="predicted"/>
<name>A0ABW2TNV6_9PSEU</name>
<dbReference type="Proteomes" id="UP001596512">
    <property type="component" value="Unassembled WGS sequence"/>
</dbReference>
<comment type="caution">
    <text evidence="3">The sequence shown here is derived from an EMBL/GenBank/DDBJ whole genome shotgun (WGS) entry which is preliminary data.</text>
</comment>
<gene>
    <name evidence="3" type="ORF">ACFQV2_19725</name>
</gene>
<organism evidence="3 4">
    <name type="scientific">Actinokineospora soli</name>
    <dbReference type="NCBI Taxonomy" id="1048753"/>
    <lineage>
        <taxon>Bacteria</taxon>
        <taxon>Bacillati</taxon>
        <taxon>Actinomycetota</taxon>
        <taxon>Actinomycetes</taxon>
        <taxon>Pseudonocardiales</taxon>
        <taxon>Pseudonocardiaceae</taxon>
        <taxon>Actinokineospora</taxon>
    </lineage>
</organism>
<reference evidence="4" key="1">
    <citation type="journal article" date="2019" name="Int. J. Syst. Evol. Microbiol.">
        <title>The Global Catalogue of Microorganisms (GCM) 10K type strain sequencing project: providing services to taxonomists for standard genome sequencing and annotation.</title>
        <authorList>
            <consortium name="The Broad Institute Genomics Platform"/>
            <consortium name="The Broad Institute Genome Sequencing Center for Infectious Disease"/>
            <person name="Wu L."/>
            <person name="Ma J."/>
        </authorList>
    </citation>
    <scope>NUCLEOTIDE SEQUENCE [LARGE SCALE GENOMIC DNA]</scope>
    <source>
        <strain evidence="4">JCM 17695</strain>
    </source>
</reference>